<dbReference type="InterPro" id="IPR029058">
    <property type="entry name" value="AB_hydrolase_fold"/>
</dbReference>
<evidence type="ECO:0000313" key="4">
    <source>
        <dbReference type="Proteomes" id="UP000322000"/>
    </source>
</evidence>
<dbReference type="InterPro" id="IPR014031">
    <property type="entry name" value="Ketoacyl_synth_C"/>
</dbReference>
<accession>A0A7E5WKE1</accession>
<dbReference type="Pfam" id="PF00698">
    <property type="entry name" value="Acyl_transf_1"/>
    <property type="match status" value="1"/>
</dbReference>
<dbReference type="InterPro" id="IPR049900">
    <property type="entry name" value="PKS_mFAS_DH"/>
</dbReference>
<evidence type="ECO:0000313" key="6">
    <source>
        <dbReference type="RefSeq" id="XP_026740596.1"/>
    </source>
</evidence>
<dbReference type="Gene3D" id="3.40.50.1820">
    <property type="entry name" value="alpha/beta hydrolase"/>
    <property type="match status" value="1"/>
</dbReference>
<dbReference type="InterPro" id="IPR014043">
    <property type="entry name" value="Acyl_transferase_dom"/>
</dbReference>
<dbReference type="SUPFAM" id="SSF55048">
    <property type="entry name" value="Probable ACP-binding domain of malonyl-CoA ACP transacylase"/>
    <property type="match status" value="1"/>
</dbReference>
<dbReference type="PROSITE" id="PS52019">
    <property type="entry name" value="PKS_MFAS_DH"/>
    <property type="match status" value="1"/>
</dbReference>
<dbReference type="Pfam" id="PF16197">
    <property type="entry name" value="KAsynt_C_assoc"/>
    <property type="match status" value="1"/>
</dbReference>
<dbReference type="OrthoDB" id="329835at2759"/>
<dbReference type="SUPFAM" id="SSF51735">
    <property type="entry name" value="NAD(P)-binding Rossmann-fold domains"/>
    <property type="match status" value="1"/>
</dbReference>
<dbReference type="PANTHER" id="PTHR43775">
    <property type="entry name" value="FATTY ACID SYNTHASE"/>
    <property type="match status" value="1"/>
</dbReference>
<dbReference type="RefSeq" id="XP_026740596.1">
    <property type="nucleotide sequence ID" value="XM_026884795.1"/>
</dbReference>
<dbReference type="InterPro" id="IPR016035">
    <property type="entry name" value="Acyl_Trfase/lysoPLipase"/>
</dbReference>
<dbReference type="SMART" id="SM00825">
    <property type="entry name" value="PKS_KS"/>
    <property type="match status" value="1"/>
</dbReference>
<dbReference type="PANTHER" id="PTHR43775:SF23">
    <property type="entry name" value="FATTY ACID SYNTHASE 3"/>
    <property type="match status" value="1"/>
</dbReference>
<protein>
    <submittedName>
        <fullName evidence="5 6">Fatty acid synthase-like</fullName>
    </submittedName>
</protein>
<gene>
    <name evidence="5 6" type="primary">LOC113503009</name>
</gene>
<dbReference type="GO" id="GO:0016491">
    <property type="term" value="F:oxidoreductase activity"/>
    <property type="evidence" value="ECO:0007669"/>
    <property type="project" value="InterPro"/>
</dbReference>
<dbReference type="InterPro" id="IPR050091">
    <property type="entry name" value="PKS_NRPS_Biosynth_Enz"/>
</dbReference>
<dbReference type="SUPFAM" id="SSF53901">
    <property type="entry name" value="Thiolase-like"/>
    <property type="match status" value="2"/>
</dbReference>
<dbReference type="InterPro" id="IPR020841">
    <property type="entry name" value="PKS_Beta-ketoAc_synthase_dom"/>
</dbReference>
<feature type="active site" description="Proton donor; for dehydratase activity" evidence="1">
    <location>
        <position position="1054"/>
    </location>
</feature>
<organism evidence="4 6">
    <name type="scientific">Trichoplusia ni</name>
    <name type="common">Cabbage looper</name>
    <dbReference type="NCBI Taxonomy" id="7111"/>
    <lineage>
        <taxon>Eukaryota</taxon>
        <taxon>Metazoa</taxon>
        <taxon>Ecdysozoa</taxon>
        <taxon>Arthropoda</taxon>
        <taxon>Hexapoda</taxon>
        <taxon>Insecta</taxon>
        <taxon>Pterygota</taxon>
        <taxon>Neoptera</taxon>
        <taxon>Endopterygota</taxon>
        <taxon>Lepidoptera</taxon>
        <taxon>Glossata</taxon>
        <taxon>Ditrysia</taxon>
        <taxon>Noctuoidea</taxon>
        <taxon>Noctuidae</taxon>
        <taxon>Plusiinae</taxon>
        <taxon>Trichoplusia</taxon>
    </lineage>
</organism>
<dbReference type="InterPro" id="IPR001227">
    <property type="entry name" value="Ac_transferase_dom_sf"/>
</dbReference>
<dbReference type="Gene3D" id="3.10.129.110">
    <property type="entry name" value="Polyketide synthase dehydratase"/>
    <property type="match status" value="1"/>
</dbReference>
<evidence type="ECO:0000259" key="2">
    <source>
        <dbReference type="PROSITE" id="PS52004"/>
    </source>
</evidence>
<dbReference type="SMART" id="SM00827">
    <property type="entry name" value="PKS_AT"/>
    <property type="match status" value="1"/>
</dbReference>
<dbReference type="GO" id="GO:0004312">
    <property type="term" value="F:fatty acid synthase activity"/>
    <property type="evidence" value="ECO:0007669"/>
    <property type="project" value="TreeGrafter"/>
</dbReference>
<dbReference type="InterPro" id="IPR036291">
    <property type="entry name" value="NAD(P)-bd_dom_sf"/>
</dbReference>
<dbReference type="Gene3D" id="3.40.50.720">
    <property type="entry name" value="NAD(P)-binding Rossmann-like Domain"/>
    <property type="match status" value="1"/>
</dbReference>
<dbReference type="SMART" id="SM00829">
    <property type="entry name" value="PKS_ER"/>
    <property type="match status" value="1"/>
</dbReference>
<sequence>MTPTPQEHVVAEEVIAPRADGEGIVISGMSGLYPSSHHVKEFSDILYNKVNAVKEESLRWTYNHPEVAHHAGAVPDLERFDAQFFKVHYRLGNSMDPMSRKILEQAYHAIYDAGINPEQLSGQKIGVFVGTCFSEAEKSCFYDASSRSGLGITGCCKAMFANRVSYWLNAKGPSMAIDEACCSSTAALEQAFLAMSRGECEAAIVGGANLCLHPQSSVHNSRIVKQCMDGKIKSFDSSADGCIKTDAINILFLQREKDAFRIYARVLHAKTDFVGMQKIETGPRFGFFRNHESNVRFLKKFYEEARVPPHAVEYVEAFGSAEPEADKGELEAFDTIFCKEKDDTLLVGSVTSNIGYGEAASGISSITKVLLGYHYGKLAANLHCSNPRQDVVALRDGRIRILTEHESFGRTYAAVNGMSVTGINSHVLLHGHYKPKDLSRYQTNIPHLVTVSGRQEKIVQKMLDDLKSRPIDPEELALLHNIHTTNISGHLGRGFTILQTNEEGKTVSLCERAEYFDDARRPLWFVYSGMGSQWAGMGTQLMRIPVFAAAIERCRKALEPKGIDIVNIITTTDKTIFDNILHSFVGIAAVQIGLTDVLRELGLVPDGIIGHSVGELGCAYADGCLTAEEMILSAYSRGLVSLQTEFIRGSMAAIGLGYDKISKMCPPEIEVACHNGPESSTISGPADKMREFVAELTAKGIFAKEVPCSNIAYHSRYIAGAGPGLLKYLTEVIKTPRARSERWVSTSVPEARWEEPLAKFSSAEYHTNNLLNPVLFEETLCHIPRNAVLVEVAPHGLLQAILKRSLSADYCNIALTRRGHTDNAYLVLEAVGKLYMEGYNPQVQKLYPKVEMPVSTGTPFLSHLIEWAHGERWAMPIYLVARKKMATACNYIMSLHDKEQQYLQGHVIRGKTLYPYAATLVSVWDTLAMTMDVPKKQLSVEFRDLHFHSQPVLRDQVQLKLRVSMERGTGSFEVLDGTIKVATGIIVAWKPKDETNEVKIQTAQNMAIKSSDIYDLLREREYAYSGDFRSIECASASLNEASLIWRDNWVALIDGMFQLNMLRQFHDTVTLPTHVRQIRVNVEEHEKTKIVTDDKVTYKAEIVDTFGTTRCGGILMEHIRYRQLPTVVEDKMELQSVKFVPNIQANEPVSTTLNVFAQLVAENVNKDSINCVGLTNGSGSIFNEIKNLGFGFNVCYEEFTDIESLSEDLRSRTAIENADVIVVKGLSSDDKMCQQLHRLLQPNKFIISEEEVLPKGSPMRPKALYNVISSHSNANSRLELSRWRPSSTAIQTTAITVYSGSQLSLIKSARARMSSRHRLLVIAPYPAPLGLKDLVRGWRKEAERNMINLIMVKNEDGSNFLLDEPPHIDLAFTVFNKGIWGGEYNLPMQASAQLSNNLTLQCEQIGELNSLKWVEASDLDKTGIAVKVHYAGINTTDVKRANGTLPLNNKGENDYGIDFSGVTESGDRVMGLVPYGAASSMLRAQPELLWPVPAHWDLEDAATVPYAYAHALYCFFIKSSLKMGMSVLVLGGAGALGQAAISIALAFHCEVFTTVSDIRKKRFLLKLFPELTADHIGNSRDQDFKDLLLSLRPTGCDIVISSSPGNLKRIAQGCVAQNGICLDVNQLQHQDEEYEYELHYLTKERTYCTVDFASIFEAENIEMTKTLQKLMGEGIRKGYIRPLTRVTYGQPDVARAFRFLAASRHRGRVLLRMQENNTQVQPRLICNSNNTHLIILDEEMFGLKLAARLVARGAKKLLFQYNGDITPKFQYKLMNWQKLGIQVQVSFKDLNKVNNITDLFNLADELGPVEGVYGITSENGNLTETVIANLDSVSRKVCPKLRYFALINIGNTTVGQDTCVSRTQSKLPGTMISLPQLNPLESNPDALDVLERALRSSEAVLVAQMASKQRPDLLQQLATLAAITITDETPKTATLSELGLKEDDIKSIISFFKVHHCVDFTEAEVPELTIETILNVEKTENKLQEVKGLGTFLSYVDPDELLATIDLVFLTTLTSGEILGDDEFDTSLTNLCIVPGMEGNHERFRILCERLKLPALVLQPGLDRPHETVRETAERYTQVLLKKAIFNKKFYLLGFETGILVALEIASILEDLGLTGTVYCLGCGPDEVQSIIEENMSEYKTEELLQNAVVEHMCNLMVKSKTENLKEALKGAVTWAEKVEVGVRAMMGHMPHSAQYARAFIRAALARIQSARHSVTPARALRSQLVMMRSAMPGEEEAKQALQKHSQKPVIVHQLNTPLAHVASDIRSASIINLHLDSEILESFEKKNICDAYILNANSFMAVSKQD</sequence>
<dbReference type="InterPro" id="IPR011032">
    <property type="entry name" value="GroES-like_sf"/>
</dbReference>
<dbReference type="InterPro" id="IPR016039">
    <property type="entry name" value="Thiolase-like"/>
</dbReference>
<dbReference type="Gene3D" id="3.40.47.10">
    <property type="match status" value="1"/>
</dbReference>
<dbReference type="SUPFAM" id="SSF52151">
    <property type="entry name" value="FabD/lysophospholipase-like"/>
    <property type="match status" value="1"/>
</dbReference>
<evidence type="ECO:0000259" key="3">
    <source>
        <dbReference type="PROSITE" id="PS52019"/>
    </source>
</evidence>
<dbReference type="PROSITE" id="PS52004">
    <property type="entry name" value="KS3_2"/>
    <property type="match status" value="1"/>
</dbReference>
<dbReference type="KEGG" id="tnl:113503009"/>
<dbReference type="InterPro" id="IPR020843">
    <property type="entry name" value="ER"/>
</dbReference>
<dbReference type="InterPro" id="IPR042104">
    <property type="entry name" value="PKS_dehydratase_sf"/>
</dbReference>
<feature type="domain" description="PKS/mFAS DH" evidence="3">
    <location>
        <begin position="875"/>
        <end position="1130"/>
    </location>
</feature>
<dbReference type="Proteomes" id="UP000322000">
    <property type="component" value="Chromosome 18"/>
</dbReference>
<proteinExistence type="predicted"/>
<evidence type="ECO:0000313" key="5">
    <source>
        <dbReference type="RefSeq" id="XP_026740595.1"/>
    </source>
</evidence>
<name>A0A7E5WKE1_TRINI</name>
<dbReference type="UniPathway" id="UPA00094"/>
<dbReference type="Pfam" id="PF00109">
    <property type="entry name" value="ketoacyl-synt"/>
    <property type="match status" value="1"/>
</dbReference>
<dbReference type="RefSeq" id="XP_026740595.1">
    <property type="nucleotide sequence ID" value="XM_026884794.1"/>
</dbReference>
<dbReference type="Pfam" id="PF02801">
    <property type="entry name" value="Ketoacyl-synt_C"/>
    <property type="match status" value="1"/>
</dbReference>
<keyword evidence="4" id="KW-1185">Reference proteome</keyword>
<dbReference type="SUPFAM" id="SSF50129">
    <property type="entry name" value="GroES-like"/>
    <property type="match status" value="1"/>
</dbReference>
<dbReference type="CDD" id="cd00833">
    <property type="entry name" value="PKS"/>
    <property type="match status" value="1"/>
</dbReference>
<dbReference type="CDD" id="cd05195">
    <property type="entry name" value="enoyl_red"/>
    <property type="match status" value="1"/>
</dbReference>
<dbReference type="InterPro" id="IPR032821">
    <property type="entry name" value="PKS_assoc"/>
</dbReference>
<dbReference type="GeneID" id="113503009"/>
<dbReference type="InterPro" id="IPR014030">
    <property type="entry name" value="Ketoacyl_synth_N"/>
</dbReference>
<dbReference type="Gene3D" id="3.30.70.3290">
    <property type="match status" value="1"/>
</dbReference>
<dbReference type="InterPro" id="IPR016036">
    <property type="entry name" value="Malonyl_transacylase_ACP-bd"/>
</dbReference>
<dbReference type="Gene3D" id="3.90.180.10">
    <property type="entry name" value="Medium-chain alcohol dehydrogenases, catalytic domain"/>
    <property type="match status" value="1"/>
</dbReference>
<feature type="region of interest" description="N-terminal hotdog fold" evidence="1">
    <location>
        <begin position="875"/>
        <end position="994"/>
    </location>
</feature>
<dbReference type="SUPFAM" id="SSF53474">
    <property type="entry name" value="alpha/beta-Hydrolases"/>
    <property type="match status" value="1"/>
</dbReference>
<dbReference type="Gene3D" id="3.40.366.10">
    <property type="entry name" value="Malonyl-Coenzyme A Acyl Carrier Protein, domain 2"/>
    <property type="match status" value="1"/>
</dbReference>
<feature type="domain" description="Ketosynthase family 3 (KS3)" evidence="2">
    <location>
        <begin position="21"/>
        <end position="431"/>
    </location>
</feature>
<evidence type="ECO:0000256" key="1">
    <source>
        <dbReference type="PROSITE-ProRule" id="PRU01363"/>
    </source>
</evidence>
<reference evidence="5 6" key="1">
    <citation type="submission" date="2025-04" db="UniProtKB">
        <authorList>
            <consortium name="RefSeq"/>
        </authorList>
    </citation>
    <scope>IDENTIFICATION</scope>
</reference>
<feature type="active site" description="Proton acceptor; for dehydratase activity" evidence="1">
    <location>
        <position position="906"/>
    </location>
</feature>
<dbReference type="GO" id="GO:0006633">
    <property type="term" value="P:fatty acid biosynthetic process"/>
    <property type="evidence" value="ECO:0007669"/>
    <property type="project" value="UniProtKB-UniPathway"/>
</dbReference>
<feature type="region of interest" description="C-terminal hotdog fold" evidence="1">
    <location>
        <begin position="1005"/>
        <end position="1130"/>
    </location>
</feature>